<gene>
    <name evidence="9" type="primary">ERP1</name>
    <name evidence="9" type="ORF">Q9L58_000826</name>
</gene>
<dbReference type="Proteomes" id="UP001447188">
    <property type="component" value="Unassembled WGS sequence"/>
</dbReference>
<proteinExistence type="inferred from homology"/>
<dbReference type="EMBL" id="JBBBZM010000006">
    <property type="protein sequence ID" value="KAL0639998.1"/>
    <property type="molecule type" value="Genomic_DNA"/>
</dbReference>
<reference evidence="9 10" key="1">
    <citation type="submission" date="2024-02" db="EMBL/GenBank/DDBJ databases">
        <title>Discinaceae phylogenomics.</title>
        <authorList>
            <person name="Dirks A.C."/>
            <person name="James T.Y."/>
        </authorList>
    </citation>
    <scope>NUCLEOTIDE SEQUENCE [LARGE SCALE GENOMIC DNA]</scope>
    <source>
        <strain evidence="9 10">ACD0624</strain>
    </source>
</reference>
<dbReference type="PROSITE" id="PS50294">
    <property type="entry name" value="WD_REPEATS_REGION"/>
    <property type="match status" value="2"/>
</dbReference>
<evidence type="ECO:0000256" key="6">
    <source>
        <dbReference type="PROSITE-ProRule" id="PRU00221"/>
    </source>
</evidence>
<comment type="similarity">
    <text evidence="5">Belongs to the WD repeat MORG1 family.</text>
</comment>
<keyword evidence="3 6" id="KW-0853">WD repeat</keyword>
<evidence type="ECO:0000256" key="5">
    <source>
        <dbReference type="ARBA" id="ARBA00038145"/>
    </source>
</evidence>
<sequence length="510" mass="56530">MVFPTRQAAILTGHIGAVHCVTYSAGIGQYALTGGADRKIYLWNPSTGTRIQKYEVHGYEVLDICVTADNATFASVGGDKMAFLWDVATAKTLRRFEGHNGRINSADFNADGSVLVTGSYDTTSRLWDTKSQSRKPIQVLEDAKDSISSVHVIGHEIVTGSVDGRVRNYDLRMGRCFVDVIGYPVTCTTQSADGNAVLVSALDGGIRLMDKTNGQMLQSYRGHLNTDFRIRSCFGAKDKYVITGSEDGFIWVYDLLEGNVVEKMKAHSGKPATSVAYNPATKKQMLSGGVDASPLSLLLAISQVMPSFGLYFYIDGVHPKCFFEELPKDTLVVGQFRAEEFSPASQSYHDNPLLNIQITVDEIFDNDHRVVNQKGSSAGRFTFTAGDSGEHRLCFWASHSGTNHGWFGSDSTAVKLHLDLAIGETSEIQSKDKDKLADIVQRVRDLNARLQDIKREQVFQREREVEFRDQSESTNARVVRWTLIQLLLLGATCAWQLSHLRAFFIKQKLT</sequence>
<feature type="domain" description="GOLD" evidence="8">
    <location>
        <begin position="319"/>
        <end position="420"/>
    </location>
</feature>
<comment type="subcellular location">
    <subcellularLocation>
        <location evidence="1">Cytoplasm</location>
    </subcellularLocation>
</comment>
<dbReference type="InterPro" id="IPR019775">
    <property type="entry name" value="WD40_repeat_CS"/>
</dbReference>
<evidence type="ECO:0000259" key="8">
    <source>
        <dbReference type="PROSITE" id="PS50866"/>
    </source>
</evidence>
<dbReference type="InterPro" id="IPR015943">
    <property type="entry name" value="WD40/YVTN_repeat-like_dom_sf"/>
</dbReference>
<feature type="coiled-coil region" evidence="7">
    <location>
        <begin position="436"/>
        <end position="463"/>
    </location>
</feature>
<dbReference type="SMART" id="SM00320">
    <property type="entry name" value="WD40"/>
    <property type="match status" value="7"/>
</dbReference>
<feature type="repeat" description="WD" evidence="6">
    <location>
        <begin position="54"/>
        <end position="95"/>
    </location>
</feature>
<accession>A0ABR3GVY0</accession>
<dbReference type="InterPro" id="IPR001680">
    <property type="entry name" value="WD40_rpt"/>
</dbReference>
<evidence type="ECO:0000313" key="9">
    <source>
        <dbReference type="EMBL" id="KAL0639998.1"/>
    </source>
</evidence>
<keyword evidence="2" id="KW-0963">Cytoplasm</keyword>
<dbReference type="Pfam" id="PF01105">
    <property type="entry name" value="EMP24_GP25L"/>
    <property type="match status" value="1"/>
</dbReference>
<name>A0ABR3GVY0_9PEZI</name>
<dbReference type="Pfam" id="PF00400">
    <property type="entry name" value="WD40"/>
    <property type="match status" value="4"/>
</dbReference>
<feature type="repeat" description="WD" evidence="6">
    <location>
        <begin position="11"/>
        <end position="53"/>
    </location>
</feature>
<evidence type="ECO:0000256" key="3">
    <source>
        <dbReference type="ARBA" id="ARBA00022574"/>
    </source>
</evidence>
<dbReference type="Gene3D" id="2.130.10.10">
    <property type="entry name" value="YVTN repeat-like/Quinoprotein amine dehydrogenase"/>
    <property type="match status" value="1"/>
</dbReference>
<keyword evidence="7" id="KW-0175">Coiled coil</keyword>
<organism evidence="9 10">
    <name type="scientific">Discina gigas</name>
    <dbReference type="NCBI Taxonomy" id="1032678"/>
    <lineage>
        <taxon>Eukaryota</taxon>
        <taxon>Fungi</taxon>
        <taxon>Dikarya</taxon>
        <taxon>Ascomycota</taxon>
        <taxon>Pezizomycotina</taxon>
        <taxon>Pezizomycetes</taxon>
        <taxon>Pezizales</taxon>
        <taxon>Discinaceae</taxon>
        <taxon>Discina</taxon>
    </lineage>
</organism>
<protein>
    <submittedName>
        <fullName evidence="9">Emp24p/erv25p- protein</fullName>
    </submittedName>
</protein>
<dbReference type="PROSITE" id="PS50866">
    <property type="entry name" value="GOLD"/>
    <property type="match status" value="1"/>
</dbReference>
<evidence type="ECO:0000256" key="7">
    <source>
        <dbReference type="SAM" id="Coils"/>
    </source>
</evidence>
<evidence type="ECO:0000256" key="1">
    <source>
        <dbReference type="ARBA" id="ARBA00004496"/>
    </source>
</evidence>
<feature type="repeat" description="WD" evidence="6">
    <location>
        <begin position="96"/>
        <end position="137"/>
    </location>
</feature>
<dbReference type="PANTHER" id="PTHR22842:SF3">
    <property type="entry name" value="WD REPEAT DOMAIN-CONTAINING PROTEIN 83"/>
    <property type="match status" value="1"/>
</dbReference>
<dbReference type="PROSITE" id="PS50082">
    <property type="entry name" value="WD_REPEATS_2"/>
    <property type="match status" value="3"/>
</dbReference>
<dbReference type="InterPro" id="IPR036322">
    <property type="entry name" value="WD40_repeat_dom_sf"/>
</dbReference>
<evidence type="ECO:0000313" key="10">
    <source>
        <dbReference type="Proteomes" id="UP001447188"/>
    </source>
</evidence>
<keyword evidence="10" id="KW-1185">Reference proteome</keyword>
<evidence type="ECO:0000256" key="2">
    <source>
        <dbReference type="ARBA" id="ARBA00022490"/>
    </source>
</evidence>
<dbReference type="CDD" id="cd00200">
    <property type="entry name" value="WD40"/>
    <property type="match status" value="1"/>
</dbReference>
<dbReference type="PANTHER" id="PTHR22842">
    <property type="entry name" value="WD40 REPEAT PROTEIN"/>
    <property type="match status" value="1"/>
</dbReference>
<dbReference type="SUPFAM" id="SSF50978">
    <property type="entry name" value="WD40 repeat-like"/>
    <property type="match status" value="1"/>
</dbReference>
<dbReference type="InterPro" id="IPR051980">
    <property type="entry name" value="WD_repeat_MORG1"/>
</dbReference>
<dbReference type="PROSITE" id="PS00678">
    <property type="entry name" value="WD_REPEATS_1"/>
    <property type="match status" value="1"/>
</dbReference>
<comment type="caution">
    <text evidence="9">The sequence shown here is derived from an EMBL/GenBank/DDBJ whole genome shotgun (WGS) entry which is preliminary data.</text>
</comment>
<evidence type="ECO:0000256" key="4">
    <source>
        <dbReference type="ARBA" id="ARBA00022737"/>
    </source>
</evidence>
<dbReference type="InterPro" id="IPR009038">
    <property type="entry name" value="GOLD_dom"/>
</dbReference>
<dbReference type="SMART" id="SM01190">
    <property type="entry name" value="EMP24_GP25L"/>
    <property type="match status" value="1"/>
</dbReference>
<keyword evidence="4" id="KW-0677">Repeat</keyword>